<gene>
    <name evidence="1" type="ORF">LTR37_019579</name>
</gene>
<proteinExistence type="predicted"/>
<evidence type="ECO:0000313" key="1">
    <source>
        <dbReference type="EMBL" id="KAK3686648.1"/>
    </source>
</evidence>
<accession>A0ACC3MDL0</accession>
<name>A0ACC3MDL0_9PEZI</name>
<sequence>MATAPSSPLLPPPGVSAVDFYMEQARAKAKAKFASRAAQKRLLEEPLFDWEANVDFKNFEYEETDFDEADFDQRLDRYVRQSAKLLIEANASLHEPVAKLPRLPAVVLETSEKRTGAGAQVTELLAQADKVGPEEAYVRGLKVLEMEFAKAMGLPPSPTSREEENKPCAVSKVARSFAERQAYLGYELELKNEIIDSLTFDSGASDVPSVVERSSEKAADDS</sequence>
<comment type="caution">
    <text evidence="1">The sequence shown here is derived from an EMBL/GenBank/DDBJ whole genome shotgun (WGS) entry which is preliminary data.</text>
</comment>
<evidence type="ECO:0000313" key="2">
    <source>
        <dbReference type="Proteomes" id="UP001281147"/>
    </source>
</evidence>
<protein>
    <submittedName>
        <fullName evidence="1">Uncharacterized protein</fullName>
    </submittedName>
</protein>
<keyword evidence="2" id="KW-1185">Reference proteome</keyword>
<dbReference type="Proteomes" id="UP001281147">
    <property type="component" value="Unassembled WGS sequence"/>
</dbReference>
<reference evidence="1" key="1">
    <citation type="submission" date="2023-07" db="EMBL/GenBank/DDBJ databases">
        <title>Black Yeasts Isolated from many extreme environments.</title>
        <authorList>
            <person name="Coleine C."/>
            <person name="Stajich J.E."/>
            <person name="Selbmann L."/>
        </authorList>
    </citation>
    <scope>NUCLEOTIDE SEQUENCE</scope>
    <source>
        <strain evidence="1">CCFEE 5714</strain>
    </source>
</reference>
<organism evidence="1 2">
    <name type="scientific">Vermiconidia calcicola</name>
    <dbReference type="NCBI Taxonomy" id="1690605"/>
    <lineage>
        <taxon>Eukaryota</taxon>
        <taxon>Fungi</taxon>
        <taxon>Dikarya</taxon>
        <taxon>Ascomycota</taxon>
        <taxon>Pezizomycotina</taxon>
        <taxon>Dothideomycetes</taxon>
        <taxon>Dothideomycetidae</taxon>
        <taxon>Mycosphaerellales</taxon>
        <taxon>Extremaceae</taxon>
        <taxon>Vermiconidia</taxon>
    </lineage>
</organism>
<dbReference type="EMBL" id="JAUTXU010000308">
    <property type="protein sequence ID" value="KAK3686648.1"/>
    <property type="molecule type" value="Genomic_DNA"/>
</dbReference>